<dbReference type="RefSeq" id="WP_369854718.1">
    <property type="nucleotide sequence ID" value="NZ_JBBKTX010000030.1"/>
</dbReference>
<dbReference type="GO" id="GO:0016787">
    <property type="term" value="F:hydrolase activity"/>
    <property type="evidence" value="ECO:0007669"/>
    <property type="project" value="UniProtKB-KW"/>
</dbReference>
<keyword evidence="4" id="KW-1185">Reference proteome</keyword>
<dbReference type="CDD" id="cd00586">
    <property type="entry name" value="4HBT"/>
    <property type="match status" value="1"/>
</dbReference>
<dbReference type="InterPro" id="IPR050563">
    <property type="entry name" value="4-hydroxybenzoyl-CoA_TE"/>
</dbReference>
<name>A0ABW8NN63_9GAMM</name>
<accession>A0ABW8NN63</accession>
<dbReference type="PANTHER" id="PTHR31793">
    <property type="entry name" value="4-HYDROXYBENZOYL-COA THIOESTERASE FAMILY MEMBER"/>
    <property type="match status" value="1"/>
</dbReference>
<evidence type="ECO:0000313" key="3">
    <source>
        <dbReference type="EMBL" id="MFK4754427.1"/>
    </source>
</evidence>
<dbReference type="SUPFAM" id="SSF54637">
    <property type="entry name" value="Thioesterase/thiol ester dehydrase-isomerase"/>
    <property type="match status" value="1"/>
</dbReference>
<comment type="similarity">
    <text evidence="1">Belongs to the 4-hydroxybenzoyl-CoA thioesterase family.</text>
</comment>
<evidence type="ECO:0000313" key="4">
    <source>
        <dbReference type="Proteomes" id="UP001620597"/>
    </source>
</evidence>
<dbReference type="Proteomes" id="UP001620597">
    <property type="component" value="Unassembled WGS sequence"/>
</dbReference>
<proteinExistence type="inferred from homology"/>
<evidence type="ECO:0000256" key="1">
    <source>
        <dbReference type="ARBA" id="ARBA00005953"/>
    </source>
</evidence>
<keyword evidence="2 3" id="KW-0378">Hydrolase</keyword>
<evidence type="ECO:0000256" key="2">
    <source>
        <dbReference type="ARBA" id="ARBA00022801"/>
    </source>
</evidence>
<dbReference type="PANTHER" id="PTHR31793:SF24">
    <property type="entry name" value="LONG-CHAIN ACYL-COA THIOESTERASE FADM"/>
    <property type="match status" value="1"/>
</dbReference>
<dbReference type="InterPro" id="IPR006684">
    <property type="entry name" value="YbgC/YbaW"/>
</dbReference>
<comment type="caution">
    <text evidence="3">The sequence shown here is derived from an EMBL/GenBank/DDBJ whole genome shotgun (WGS) entry which is preliminary data.</text>
</comment>
<dbReference type="NCBIfam" id="TIGR00051">
    <property type="entry name" value="YbgC/FadM family acyl-CoA thioesterase"/>
    <property type="match status" value="1"/>
</dbReference>
<dbReference type="Pfam" id="PF13279">
    <property type="entry name" value="4HBT_2"/>
    <property type="match status" value="1"/>
</dbReference>
<protein>
    <submittedName>
        <fullName evidence="3">Thioesterase family protein</fullName>
        <ecNumber evidence="3">3.1.2.-</ecNumber>
    </submittedName>
</protein>
<reference evidence="3 4" key="1">
    <citation type="submission" date="2024-03" db="EMBL/GenBank/DDBJ databases">
        <title>High-quality draft genome sequence of Oceanobacter sp. wDCs-4.</title>
        <authorList>
            <person name="Dong C."/>
        </authorList>
    </citation>
    <scope>NUCLEOTIDE SEQUENCE [LARGE SCALE GENOMIC DNA]</scope>
    <source>
        <strain evidence="4">wDCs-4</strain>
    </source>
</reference>
<dbReference type="EC" id="3.1.2.-" evidence="3"/>
<dbReference type="InterPro" id="IPR029069">
    <property type="entry name" value="HotDog_dom_sf"/>
</dbReference>
<gene>
    <name evidence="3" type="ORF">WG929_18635</name>
</gene>
<organism evidence="3 4">
    <name type="scientific">Oceanobacter antarcticus</name>
    <dbReference type="NCBI Taxonomy" id="3133425"/>
    <lineage>
        <taxon>Bacteria</taxon>
        <taxon>Pseudomonadati</taxon>
        <taxon>Pseudomonadota</taxon>
        <taxon>Gammaproteobacteria</taxon>
        <taxon>Oceanospirillales</taxon>
        <taxon>Oceanospirillaceae</taxon>
        <taxon>Oceanobacter</taxon>
    </lineage>
</organism>
<sequence length="138" mass="15763">MSVDIKVRGYHLDIYHHVNNGRYLEFLEEGRWDYFDRHHFLDLFEDDQLAFVVANINISYRRPAYDGEVLRIVSKMASIGNKSAQMQQQVMLLEAGEPTAVVADATITFCLMDGKTQRAVPISGKVRAVLEKMIEDGL</sequence>
<dbReference type="Gene3D" id="3.10.129.10">
    <property type="entry name" value="Hotdog Thioesterase"/>
    <property type="match status" value="1"/>
</dbReference>
<dbReference type="EMBL" id="JBBKTX010000030">
    <property type="protein sequence ID" value="MFK4754427.1"/>
    <property type="molecule type" value="Genomic_DNA"/>
</dbReference>